<evidence type="ECO:0000313" key="2">
    <source>
        <dbReference type="Proteomes" id="UP000004893"/>
    </source>
</evidence>
<comment type="caution">
    <text evidence="1">The sequence shown here is derived from an EMBL/GenBank/DDBJ whole genome shotgun (WGS) entry which is preliminary data.</text>
</comment>
<proteinExistence type="predicted"/>
<dbReference type="OrthoDB" id="1767071at2"/>
<organism evidence="1 2">
    <name type="scientific">[Clostridium] hylemonae DSM 15053</name>
    <dbReference type="NCBI Taxonomy" id="553973"/>
    <lineage>
        <taxon>Bacteria</taxon>
        <taxon>Bacillati</taxon>
        <taxon>Bacillota</taxon>
        <taxon>Clostridia</taxon>
        <taxon>Lachnospirales</taxon>
        <taxon>Lachnospiraceae</taxon>
    </lineage>
</organism>
<gene>
    <name evidence="1" type="ORF">CLOHYLEM_04745</name>
</gene>
<dbReference type="AlphaFoldDB" id="C0BY57"/>
<sequence>MSQEKVDRYKQEKANRKKIMKKEKAANAARKCVVGLAALLLVGWVGYSAYGTYKSNKPKESVEIDYTALTEFSNNLSEAAGTTEE</sequence>
<accession>C0BY57</accession>
<protein>
    <submittedName>
        <fullName evidence="1">Uncharacterized protein</fullName>
    </submittedName>
</protein>
<keyword evidence="2" id="KW-1185">Reference proteome</keyword>
<dbReference type="Proteomes" id="UP000004893">
    <property type="component" value="Unassembled WGS sequence"/>
</dbReference>
<dbReference type="eggNOG" id="ENOG50336IC">
    <property type="taxonomic scope" value="Bacteria"/>
</dbReference>
<dbReference type="EMBL" id="ABYI02000015">
    <property type="protein sequence ID" value="EEG75214.1"/>
    <property type="molecule type" value="Genomic_DNA"/>
</dbReference>
<reference evidence="1" key="1">
    <citation type="submission" date="2009-02" db="EMBL/GenBank/DDBJ databases">
        <authorList>
            <person name="Fulton L."/>
            <person name="Clifton S."/>
            <person name="Fulton B."/>
            <person name="Xu J."/>
            <person name="Minx P."/>
            <person name="Pepin K.H."/>
            <person name="Johnson M."/>
            <person name="Bhonagiri V."/>
            <person name="Nash W.E."/>
            <person name="Mardis E.R."/>
            <person name="Wilson R.K."/>
        </authorList>
    </citation>
    <scope>NUCLEOTIDE SEQUENCE [LARGE SCALE GENOMIC DNA]</scope>
    <source>
        <strain evidence="1">DSM 15053</strain>
    </source>
</reference>
<dbReference type="STRING" id="553973.CLOHYLEM_04745"/>
<evidence type="ECO:0000313" key="1">
    <source>
        <dbReference type="EMBL" id="EEG75214.1"/>
    </source>
</evidence>
<reference evidence="1" key="2">
    <citation type="submission" date="2013-06" db="EMBL/GenBank/DDBJ databases">
        <title>Draft genome sequence of Clostridium hylemonae (DSM 15053).</title>
        <authorList>
            <person name="Sudarsanam P."/>
            <person name="Ley R."/>
            <person name="Guruge J."/>
            <person name="Turnbaugh P.J."/>
            <person name="Mahowald M."/>
            <person name="Liep D."/>
            <person name="Gordon J."/>
        </authorList>
    </citation>
    <scope>NUCLEOTIDE SEQUENCE</scope>
    <source>
        <strain evidence="1">DSM 15053</strain>
    </source>
</reference>
<name>C0BY57_9FIRM</name>
<dbReference type="HOGENOM" id="CLU_171718_0_0_9"/>
<dbReference type="RefSeq" id="WP_006442077.1">
    <property type="nucleotide sequence ID" value="NZ_CP036524.1"/>
</dbReference>